<protein>
    <submittedName>
        <fullName evidence="1">Uncharacterized protein</fullName>
    </submittedName>
</protein>
<dbReference type="AlphaFoldDB" id="A0A5S9WXM5"/>
<dbReference type="EMBL" id="CACSHJ010000088">
    <property type="protein sequence ID" value="CAA0359648.1"/>
    <property type="molecule type" value="Genomic_DNA"/>
</dbReference>
<proteinExistence type="predicted"/>
<evidence type="ECO:0000313" key="2">
    <source>
        <dbReference type="Proteomes" id="UP000434276"/>
    </source>
</evidence>
<dbReference type="ExpressionAtlas" id="A0A5S9WXM5">
    <property type="expression patterns" value="baseline"/>
</dbReference>
<reference evidence="1 2" key="1">
    <citation type="submission" date="2019-12" db="EMBL/GenBank/DDBJ databases">
        <authorList>
            <person name="Jiao W.-B."/>
            <person name="Schneeberger K."/>
        </authorList>
    </citation>
    <scope>NUCLEOTIDE SEQUENCE [LARGE SCALE GENOMIC DNA]</scope>
    <source>
        <strain evidence="2">cv. C24</strain>
    </source>
</reference>
<gene>
    <name evidence="1" type="ORF">C24_LOCUS7537</name>
</gene>
<organism evidence="1 2">
    <name type="scientific">Arabidopsis thaliana</name>
    <name type="common">Mouse-ear cress</name>
    <dbReference type="NCBI Taxonomy" id="3702"/>
    <lineage>
        <taxon>Eukaryota</taxon>
        <taxon>Viridiplantae</taxon>
        <taxon>Streptophyta</taxon>
        <taxon>Embryophyta</taxon>
        <taxon>Tracheophyta</taxon>
        <taxon>Spermatophyta</taxon>
        <taxon>Magnoliopsida</taxon>
        <taxon>eudicotyledons</taxon>
        <taxon>Gunneridae</taxon>
        <taxon>Pentapetalae</taxon>
        <taxon>rosids</taxon>
        <taxon>malvids</taxon>
        <taxon>Brassicales</taxon>
        <taxon>Brassicaceae</taxon>
        <taxon>Camelineae</taxon>
        <taxon>Arabidopsis</taxon>
    </lineage>
</organism>
<name>A0A5S9WXM5_ARATH</name>
<dbReference type="Proteomes" id="UP000434276">
    <property type="component" value="Unassembled WGS sequence"/>
</dbReference>
<evidence type="ECO:0000313" key="1">
    <source>
        <dbReference type="EMBL" id="CAA0359648.1"/>
    </source>
</evidence>
<accession>A0A5S9WXM5</accession>
<sequence length="69" mass="7958">MVKEKRRIDKCLSIPFAFLCVLKGFQKDHLTGNQSFVNRTHGDVEMYVCFNLVWVRGRRNDGIGRTKAG</sequence>